<dbReference type="SUPFAM" id="SSF52540">
    <property type="entry name" value="P-loop containing nucleoside triphosphate hydrolases"/>
    <property type="match status" value="1"/>
</dbReference>
<dbReference type="InterPro" id="IPR029058">
    <property type="entry name" value="AB_hydrolase_fold"/>
</dbReference>
<evidence type="ECO:0000256" key="3">
    <source>
        <dbReference type="ARBA" id="ARBA00004370"/>
    </source>
</evidence>
<keyword evidence="5" id="KW-0496">Mitochondrion</keyword>
<keyword evidence="6" id="KW-0472">Membrane</keyword>
<dbReference type="Proteomes" id="UP001161017">
    <property type="component" value="Unassembled WGS sequence"/>
</dbReference>
<evidence type="ECO:0000256" key="2">
    <source>
        <dbReference type="ARBA" id="ARBA00004240"/>
    </source>
</evidence>
<evidence type="ECO:0000313" key="8">
    <source>
        <dbReference type="Proteomes" id="UP001161017"/>
    </source>
</evidence>
<comment type="caution">
    <text evidence="7">The sequence shown here is derived from an EMBL/GenBank/DDBJ whole genome shotgun (WGS) entry which is preliminary data.</text>
</comment>
<dbReference type="Gene3D" id="3.40.50.1820">
    <property type="entry name" value="alpha/beta hydrolase"/>
    <property type="match status" value="1"/>
</dbReference>
<dbReference type="GO" id="GO:0005783">
    <property type="term" value="C:endoplasmic reticulum"/>
    <property type="evidence" value="ECO:0007669"/>
    <property type="project" value="UniProtKB-SubCell"/>
</dbReference>
<dbReference type="PANTHER" id="PTHR48182">
    <property type="entry name" value="PROTEIN SERAC1"/>
    <property type="match status" value="1"/>
</dbReference>
<evidence type="ECO:0000256" key="1">
    <source>
        <dbReference type="ARBA" id="ARBA00004173"/>
    </source>
</evidence>
<keyword evidence="4" id="KW-0256">Endoplasmic reticulum</keyword>
<dbReference type="EMBL" id="JAPUFD010000005">
    <property type="protein sequence ID" value="MDI1487218.1"/>
    <property type="molecule type" value="Genomic_DNA"/>
</dbReference>
<dbReference type="AlphaFoldDB" id="A0AA43TT45"/>
<dbReference type="GO" id="GO:0016020">
    <property type="term" value="C:membrane"/>
    <property type="evidence" value="ECO:0007669"/>
    <property type="project" value="UniProtKB-SubCell"/>
</dbReference>
<dbReference type="InterPro" id="IPR027417">
    <property type="entry name" value="P-loop_NTPase"/>
</dbReference>
<dbReference type="GO" id="GO:0005739">
    <property type="term" value="C:mitochondrion"/>
    <property type="evidence" value="ECO:0007669"/>
    <property type="project" value="UniProtKB-SubCell"/>
</dbReference>
<protein>
    <recommendedName>
        <fullName evidence="9">DUF676 domain-containing protein</fullName>
    </recommendedName>
</protein>
<evidence type="ECO:0000256" key="5">
    <source>
        <dbReference type="ARBA" id="ARBA00023128"/>
    </source>
</evidence>
<keyword evidence="8" id="KW-1185">Reference proteome</keyword>
<dbReference type="Gene3D" id="3.40.50.300">
    <property type="entry name" value="P-loop containing nucleotide triphosphate hydrolases"/>
    <property type="match status" value="1"/>
</dbReference>
<evidence type="ECO:0000256" key="4">
    <source>
        <dbReference type="ARBA" id="ARBA00022824"/>
    </source>
</evidence>
<accession>A0AA43TT45</accession>
<evidence type="ECO:0000313" key="7">
    <source>
        <dbReference type="EMBL" id="MDI1487218.1"/>
    </source>
</evidence>
<dbReference type="SUPFAM" id="SSF53474">
    <property type="entry name" value="alpha/beta-Hydrolases"/>
    <property type="match status" value="1"/>
</dbReference>
<name>A0AA43TT45_9LECA</name>
<organism evidence="7 8">
    <name type="scientific">Ramalina farinacea</name>
    <dbReference type="NCBI Taxonomy" id="258253"/>
    <lineage>
        <taxon>Eukaryota</taxon>
        <taxon>Fungi</taxon>
        <taxon>Dikarya</taxon>
        <taxon>Ascomycota</taxon>
        <taxon>Pezizomycotina</taxon>
        <taxon>Lecanoromycetes</taxon>
        <taxon>OSLEUM clade</taxon>
        <taxon>Lecanoromycetidae</taxon>
        <taxon>Lecanorales</taxon>
        <taxon>Lecanorineae</taxon>
        <taxon>Ramalinaceae</taxon>
        <taxon>Ramalina</taxon>
    </lineage>
</organism>
<comment type="subcellular location">
    <subcellularLocation>
        <location evidence="2">Endoplasmic reticulum</location>
    </subcellularLocation>
    <subcellularLocation>
        <location evidence="3">Membrane</location>
    </subcellularLocation>
    <subcellularLocation>
        <location evidence="1">Mitochondrion</location>
    </subcellularLocation>
</comment>
<dbReference type="InterPro" id="IPR052374">
    <property type="entry name" value="SERAC1"/>
</dbReference>
<sequence>MTEDFPCSLVAVHGLNENLEDAWTDPRTGTLWLRDLLPKNLDVARVLTFGYKANVSLFYGNGSADRIQQHAHTLVAELQAHRSLEECSKRPIVFICHDLGGILVKKALAYSSTRTSNNVDHLYSIFAATYAILFFGTPHQGTEKLVWKKVSHGDNVAEDSTRPADSQLVSAIEPDSETLQAITEQFSSLMKRFHIFFFWEEQLTGYGQRAAYVVDEASAAPIVDNTERAGIHATHAAMVQFSDQRSTSFRTVIEALCRYCRDAPPFISRRWEQAQESLARGRESEAFELAAEAFDIHNNSRPVQFAHNISERPKNKHFRIPQVVSSVFTGREDVSQTVEDCFWKLEGEASIRQQQRHIIHGVGGSGKTQFCCKFAQDHRERYCTFPVDAGSATAGNANQHLFLSSVPD</sequence>
<reference evidence="7" key="1">
    <citation type="journal article" date="2023" name="Genome Biol. Evol.">
        <title>First Whole Genome Sequence and Flow Cytometry Genome Size Data for the Lichen-Forming Fungus Ramalina farinacea (Ascomycota).</title>
        <authorList>
            <person name="Llewellyn T."/>
            <person name="Mian S."/>
            <person name="Hill R."/>
            <person name="Leitch I.J."/>
            <person name="Gaya E."/>
        </authorList>
    </citation>
    <scope>NUCLEOTIDE SEQUENCE</scope>
    <source>
        <strain evidence="7">LIQ254RAFAR</strain>
    </source>
</reference>
<proteinExistence type="predicted"/>
<evidence type="ECO:0008006" key="9">
    <source>
        <dbReference type="Google" id="ProtNLM"/>
    </source>
</evidence>
<gene>
    <name evidence="7" type="ORF">OHK93_006487</name>
</gene>
<evidence type="ECO:0000256" key="6">
    <source>
        <dbReference type="ARBA" id="ARBA00023136"/>
    </source>
</evidence>
<dbReference type="PANTHER" id="PTHR48182:SF2">
    <property type="entry name" value="PROTEIN SERAC1"/>
    <property type="match status" value="1"/>
</dbReference>